<evidence type="ECO:0000313" key="4">
    <source>
        <dbReference type="EMBL" id="GAI78343.1"/>
    </source>
</evidence>
<dbReference type="InterPro" id="IPR000653">
    <property type="entry name" value="DegT/StrS_aminotransferase"/>
</dbReference>
<evidence type="ECO:0000256" key="2">
    <source>
        <dbReference type="ARBA" id="ARBA00022898"/>
    </source>
</evidence>
<comment type="similarity">
    <text evidence="3">Belongs to the DegT/DnrJ/EryC1 family.</text>
</comment>
<dbReference type="NCBIfam" id="NF011936">
    <property type="entry name" value="PRK15407.1"/>
    <property type="match status" value="1"/>
</dbReference>
<sequence length="295" mass="34029">DEVITTACTFPTSLNPIIQNNLIPVFLDVDIGTYNVQVDKIEEALCEKTKAIFLAHTLGNPFNLDKVLEICQRRNLWLIEDNCDALGSKYNDQYTGTFGHIATSSFYPGHHITMGEGGAVLTNDLLLKSIIVSFRDWGRDCWCEPGHDNTCGKRFGWQLGELPFGYDHKYIYSHIGYNLKVTDMQAAVGIAQLRKLPLFIEARKRNFKILFKELKKYEKYFILPEVQKNSEPCWFGLTISVRQEAPFTRDHIVKYLEQNKIATRMIFAGNILKQPGYKNIKKRVVGRFEKHRYHT</sequence>
<dbReference type="InterPro" id="IPR015424">
    <property type="entry name" value="PyrdxlP-dep_Trfase"/>
</dbReference>
<evidence type="ECO:0008006" key="5">
    <source>
        <dbReference type="Google" id="ProtNLM"/>
    </source>
</evidence>
<evidence type="ECO:0000256" key="1">
    <source>
        <dbReference type="ARBA" id="ARBA00001933"/>
    </source>
</evidence>
<dbReference type="Gene3D" id="3.90.1150.10">
    <property type="entry name" value="Aspartate Aminotransferase, domain 1"/>
    <property type="match status" value="1"/>
</dbReference>
<dbReference type="PANTHER" id="PTHR30244:SF34">
    <property type="entry name" value="DTDP-4-AMINO-4,6-DIDEOXYGALACTOSE TRANSAMINASE"/>
    <property type="match status" value="1"/>
</dbReference>
<dbReference type="Gene3D" id="3.40.640.10">
    <property type="entry name" value="Type I PLP-dependent aspartate aminotransferase-like (Major domain)"/>
    <property type="match status" value="1"/>
</dbReference>
<dbReference type="InterPro" id="IPR015422">
    <property type="entry name" value="PyrdxlP-dep_Trfase_small"/>
</dbReference>
<dbReference type="PANTHER" id="PTHR30244">
    <property type="entry name" value="TRANSAMINASE"/>
    <property type="match status" value="1"/>
</dbReference>
<gene>
    <name evidence="4" type="ORF">S12H4_25915</name>
</gene>
<dbReference type="InterPro" id="IPR015421">
    <property type="entry name" value="PyrdxlP-dep_Trfase_major"/>
</dbReference>
<dbReference type="GO" id="GO:0030170">
    <property type="term" value="F:pyridoxal phosphate binding"/>
    <property type="evidence" value="ECO:0007669"/>
    <property type="project" value="TreeGrafter"/>
</dbReference>
<dbReference type="GO" id="GO:0000271">
    <property type="term" value="P:polysaccharide biosynthetic process"/>
    <property type="evidence" value="ECO:0007669"/>
    <property type="project" value="TreeGrafter"/>
</dbReference>
<feature type="non-terminal residue" evidence="4">
    <location>
        <position position="1"/>
    </location>
</feature>
<dbReference type="EMBL" id="BARW01014652">
    <property type="protein sequence ID" value="GAI78343.1"/>
    <property type="molecule type" value="Genomic_DNA"/>
</dbReference>
<proteinExistence type="inferred from homology"/>
<evidence type="ECO:0000256" key="3">
    <source>
        <dbReference type="ARBA" id="ARBA00037999"/>
    </source>
</evidence>
<organism evidence="4">
    <name type="scientific">marine sediment metagenome</name>
    <dbReference type="NCBI Taxonomy" id="412755"/>
    <lineage>
        <taxon>unclassified sequences</taxon>
        <taxon>metagenomes</taxon>
        <taxon>ecological metagenomes</taxon>
    </lineage>
</organism>
<dbReference type="Pfam" id="PF01041">
    <property type="entry name" value="DegT_DnrJ_EryC1"/>
    <property type="match status" value="1"/>
</dbReference>
<comment type="caution">
    <text evidence="4">The sequence shown here is derived from an EMBL/GenBank/DDBJ whole genome shotgun (WGS) entry which is preliminary data.</text>
</comment>
<keyword evidence="2" id="KW-0663">Pyridoxal phosphate</keyword>
<reference evidence="4" key="1">
    <citation type="journal article" date="2014" name="Front. Microbiol.">
        <title>High frequency of phylogenetically diverse reductive dehalogenase-homologous genes in deep subseafloor sedimentary metagenomes.</title>
        <authorList>
            <person name="Kawai M."/>
            <person name="Futagami T."/>
            <person name="Toyoda A."/>
            <person name="Takaki Y."/>
            <person name="Nishi S."/>
            <person name="Hori S."/>
            <person name="Arai W."/>
            <person name="Tsubouchi T."/>
            <person name="Morono Y."/>
            <person name="Uchiyama I."/>
            <person name="Ito T."/>
            <person name="Fujiyama A."/>
            <person name="Inagaki F."/>
            <person name="Takami H."/>
        </authorList>
    </citation>
    <scope>NUCLEOTIDE SEQUENCE</scope>
    <source>
        <strain evidence="4">Expedition CK06-06</strain>
    </source>
</reference>
<dbReference type="SUPFAM" id="SSF53383">
    <property type="entry name" value="PLP-dependent transferases"/>
    <property type="match status" value="1"/>
</dbReference>
<dbReference type="FunFam" id="3.40.640.10:FF:000079">
    <property type="entry name" value="LPS biosynthesis protein"/>
    <property type="match status" value="1"/>
</dbReference>
<dbReference type="AlphaFoldDB" id="X1RCP6"/>
<comment type="cofactor">
    <cofactor evidence="1">
        <name>pyridoxal 5'-phosphate</name>
        <dbReference type="ChEBI" id="CHEBI:597326"/>
    </cofactor>
</comment>
<accession>X1RCP6</accession>
<protein>
    <recommendedName>
        <fullName evidence="5">Lipopolysaccharide biosynthesis protein RfbH</fullName>
    </recommendedName>
</protein>
<name>X1RCP6_9ZZZZ</name>
<dbReference type="GO" id="GO:0008483">
    <property type="term" value="F:transaminase activity"/>
    <property type="evidence" value="ECO:0007669"/>
    <property type="project" value="TreeGrafter"/>
</dbReference>